<organism evidence="2 3">
    <name type="scientific">Seiridium cardinale</name>
    <dbReference type="NCBI Taxonomy" id="138064"/>
    <lineage>
        <taxon>Eukaryota</taxon>
        <taxon>Fungi</taxon>
        <taxon>Dikarya</taxon>
        <taxon>Ascomycota</taxon>
        <taxon>Pezizomycotina</taxon>
        <taxon>Sordariomycetes</taxon>
        <taxon>Xylariomycetidae</taxon>
        <taxon>Amphisphaeriales</taxon>
        <taxon>Sporocadaceae</taxon>
        <taxon>Seiridium</taxon>
    </lineage>
</organism>
<reference evidence="2 3" key="1">
    <citation type="submission" date="2024-02" db="EMBL/GenBank/DDBJ databases">
        <title>First draft genome assembly of two strains of Seiridium cardinale.</title>
        <authorList>
            <person name="Emiliani G."/>
            <person name="Scali E."/>
        </authorList>
    </citation>
    <scope>NUCLEOTIDE SEQUENCE [LARGE SCALE GENOMIC DNA]</scope>
    <source>
        <strain evidence="2 3">BM-138-000479</strain>
    </source>
</reference>
<evidence type="ECO:0000259" key="1">
    <source>
        <dbReference type="Pfam" id="PF16862"/>
    </source>
</evidence>
<dbReference type="PANTHER" id="PTHR36183">
    <property type="entry name" value="BETA-GLUCURONIDASE"/>
    <property type="match status" value="1"/>
</dbReference>
<evidence type="ECO:0000313" key="3">
    <source>
        <dbReference type="Proteomes" id="UP001465668"/>
    </source>
</evidence>
<dbReference type="GO" id="GO:0016787">
    <property type="term" value="F:hydrolase activity"/>
    <property type="evidence" value="ECO:0007669"/>
    <property type="project" value="UniProtKB-KW"/>
</dbReference>
<dbReference type="Proteomes" id="UP001465668">
    <property type="component" value="Unassembled WGS sequence"/>
</dbReference>
<dbReference type="Pfam" id="PF16862">
    <property type="entry name" value="Glyco_hydro_79C"/>
    <property type="match status" value="1"/>
</dbReference>
<protein>
    <submittedName>
        <fullName evidence="2">Glycoside hydrolase superfamily</fullName>
    </submittedName>
</protein>
<accession>A0ABR2Y7D4</accession>
<dbReference type="EMBL" id="JARVKM010000002">
    <property type="protein sequence ID" value="KAK9782628.1"/>
    <property type="molecule type" value="Genomic_DNA"/>
</dbReference>
<dbReference type="InterPro" id="IPR052974">
    <property type="entry name" value="GH79_Enzymes"/>
</dbReference>
<dbReference type="InterPro" id="IPR017853">
    <property type="entry name" value="GH"/>
</dbReference>
<sequence>MLELFKDGETPTCLQVGTGEPADTEEGLHFAAMTTTSAVLLGLALLNGAAAQDIAVNIPTRLPTRALGRDVYGYSVEPIWVDSYISNSLAATLLGHIKDVTGKAPPLRVGGNTADQTYIHDSLSTGNNSVALPGLPSANQFNITPEWYPTWADYFPEGTDLIYTLNFANNASAWADAATEAEAVQAALGDKLVMFEAGNEIDHFIHKGWRDATWGVRTYLEQFRNLTGQITSSDWYQSASNPPKFQAGVFADPPWVPDQQDEIDDFSIANLTAVEEQSDRDIIGSYATHLYPQSTCDTTRWLRMRLDLLSNHTTLWLNVSQYIPQVAAADAAGAPLVMGETNSVSCSGKSGISDTFGAALWGVDYVLTAASIGFEKIYFHLGAQSEYSSFTPIEYDLKGEHLIPGIRAGWYGHYFISKIVASASNESYSISALPDANSSSLSGFAVYGGSSQSLRKLVFLDLGVWNGTEGLSNPSTLNATDGTVFSEGERPNSTLSITTPWTAGSKLNVVRLTGPGTNAKSNVTVSGATFDPESGAKIGTEATETITVGDGGMVTVTLPEAHGVLLEAAATSSNSSSSSPGSVSTSGAIFFSFRNIFSSTLVVAVGFALLW</sequence>
<dbReference type="InterPro" id="IPR031728">
    <property type="entry name" value="GlcAase_C"/>
</dbReference>
<keyword evidence="3" id="KW-1185">Reference proteome</keyword>
<keyword evidence="2" id="KW-0378">Hydrolase</keyword>
<dbReference type="Gene3D" id="2.60.40.1180">
    <property type="entry name" value="Golgi alpha-mannosidase II"/>
    <property type="match status" value="1"/>
</dbReference>
<name>A0ABR2Y7D4_9PEZI</name>
<feature type="domain" description="Beta-glucuronidase C-terminal" evidence="1">
    <location>
        <begin position="444"/>
        <end position="565"/>
    </location>
</feature>
<dbReference type="InterPro" id="IPR013780">
    <property type="entry name" value="Glyco_hydro_b"/>
</dbReference>
<dbReference type="SUPFAM" id="SSF51445">
    <property type="entry name" value="(Trans)glycosidases"/>
    <property type="match status" value="1"/>
</dbReference>
<proteinExistence type="predicted"/>
<dbReference type="PANTHER" id="PTHR36183:SF2">
    <property type="entry name" value="BETA-GLUCURONIDASE C-TERMINAL DOMAIN-CONTAINING PROTEIN"/>
    <property type="match status" value="1"/>
</dbReference>
<gene>
    <name evidence="2" type="ORF">SCAR479_00971</name>
</gene>
<comment type="caution">
    <text evidence="2">The sequence shown here is derived from an EMBL/GenBank/DDBJ whole genome shotgun (WGS) entry which is preliminary data.</text>
</comment>
<evidence type="ECO:0000313" key="2">
    <source>
        <dbReference type="EMBL" id="KAK9782628.1"/>
    </source>
</evidence>
<dbReference type="Gene3D" id="3.20.20.80">
    <property type="entry name" value="Glycosidases"/>
    <property type="match status" value="1"/>
</dbReference>